<dbReference type="EMBL" id="JAULUE010002054">
    <property type="protein sequence ID" value="KAK5895306.1"/>
    <property type="molecule type" value="Genomic_DNA"/>
</dbReference>
<dbReference type="GO" id="GO:0005737">
    <property type="term" value="C:cytoplasm"/>
    <property type="evidence" value="ECO:0007669"/>
    <property type="project" value="UniProtKB-SubCell"/>
</dbReference>
<dbReference type="PROSITE" id="PS50055">
    <property type="entry name" value="TYR_PHOSPHATASE_PTP"/>
    <property type="match status" value="1"/>
</dbReference>
<feature type="region of interest" description="Disordered" evidence="8">
    <location>
        <begin position="336"/>
        <end position="399"/>
    </location>
</feature>
<dbReference type="SMART" id="SM00194">
    <property type="entry name" value="PTPc"/>
    <property type="match status" value="1"/>
</dbReference>
<dbReference type="EC" id="3.1.3.48" evidence="2"/>
<feature type="domain" description="Tyrosine-protein phosphatase" evidence="9">
    <location>
        <begin position="19"/>
        <end position="284"/>
    </location>
</feature>
<keyword evidence="4" id="KW-0597">Phosphoprotein</keyword>
<keyword evidence="12" id="KW-1185">Reference proteome</keyword>
<keyword evidence="5" id="KW-0378">Hydrolase</keyword>
<dbReference type="InterPro" id="IPR029021">
    <property type="entry name" value="Prot-tyrosine_phosphatase-like"/>
</dbReference>
<evidence type="ECO:0000313" key="12">
    <source>
        <dbReference type="Proteomes" id="UP001335648"/>
    </source>
</evidence>
<evidence type="ECO:0000256" key="3">
    <source>
        <dbReference type="ARBA" id="ARBA00022490"/>
    </source>
</evidence>
<evidence type="ECO:0000256" key="5">
    <source>
        <dbReference type="ARBA" id="ARBA00022801"/>
    </source>
</evidence>
<dbReference type="InterPro" id="IPR003595">
    <property type="entry name" value="Tyr_Pase_cat"/>
</dbReference>
<sequence>MELLPSLLSALKAEDPATLYQEYTTVRSQTSVFKRELGLTTEDGALKENIKKNRYKDILPYDQSRVVVSLLTADTDSDYINASFIRGASSECRYIASQAPLSSTLTDFWRMIWQYDVKVIVMACREVEMGRKKCERYWSPVHQSAAFGPFSVCNQGETHPNEHVVIRDLTVTYQQVTRALTQYQFLSWPDHDVPYEAEGVLDLLQRARESQGTHTSPLLVHCSAGCGRTGVICALDYIHDLLVTKNLAADFSIMEIVQELRKQRPSSVQTKEQYQFICTTVAFMFERFLQQSAGEPHLYSNLTPPNIPEPTRTPACSSQRPLSLQPTMDDTYAVVNKNKLPPSNDPTYSVVSARSSRTLPPASHHYDNDPSGASASAPAPAPAPVYSTVRPRSKPNSLPLSATPIYDIAAPPTNHSAGEYSLVPEQHFPATDDDYEDFSTSVTDVSSICSPGGIGFNCRIQKPRGPREPPAAWSRLER</sequence>
<dbReference type="AlphaFoldDB" id="A0AAN8C0J4"/>
<dbReference type="FunFam" id="3.90.190.10:FF:000045">
    <property type="entry name" value="Tyrosine-protein phosphatase non-receptor type 12"/>
    <property type="match status" value="1"/>
</dbReference>
<protein>
    <recommendedName>
        <fullName evidence="2">protein-tyrosine-phosphatase</fullName>
        <ecNumber evidence="2">3.1.3.48</ecNumber>
    </recommendedName>
</protein>
<keyword evidence="3" id="KW-0963">Cytoplasm</keyword>
<feature type="compositionally biased region" description="Polar residues" evidence="8">
    <location>
        <begin position="314"/>
        <end position="324"/>
    </location>
</feature>
<reference evidence="11 12" key="1">
    <citation type="journal article" date="2023" name="Mol. Biol. Evol.">
        <title>Genomics of Secondarily Temperate Adaptation in the Only Non-Antarctic Icefish.</title>
        <authorList>
            <person name="Rivera-Colon A.G."/>
            <person name="Rayamajhi N."/>
            <person name="Minhas B.F."/>
            <person name="Madrigal G."/>
            <person name="Bilyk K.T."/>
            <person name="Yoon V."/>
            <person name="Hune M."/>
            <person name="Gregory S."/>
            <person name="Cheng C.H.C."/>
            <person name="Catchen J.M."/>
        </authorList>
    </citation>
    <scope>NUCLEOTIDE SEQUENCE [LARGE SCALE GENOMIC DNA]</scope>
    <source>
        <strain evidence="11">JC2023a</strain>
    </source>
</reference>
<dbReference type="PROSITE" id="PS00383">
    <property type="entry name" value="TYR_PHOSPHATASE_1"/>
    <property type="match status" value="1"/>
</dbReference>
<dbReference type="InterPro" id="IPR000387">
    <property type="entry name" value="Tyr_Pase_dom"/>
</dbReference>
<dbReference type="InterPro" id="IPR047170">
    <property type="entry name" value="PTN12/18/22"/>
</dbReference>
<dbReference type="Gene3D" id="3.90.190.10">
    <property type="entry name" value="Protein tyrosine phosphatase superfamily"/>
    <property type="match status" value="1"/>
</dbReference>
<dbReference type="PANTHER" id="PTHR45983:SF4">
    <property type="entry name" value="TYROSINE-PROTEIN PHOSPHATASE NON-RECEPTOR TYPE 18"/>
    <property type="match status" value="1"/>
</dbReference>
<gene>
    <name evidence="11" type="ORF">CesoFtcFv8_011907</name>
</gene>
<dbReference type="SUPFAM" id="SSF52799">
    <property type="entry name" value="(Phosphotyrosine protein) phosphatases II"/>
    <property type="match status" value="1"/>
</dbReference>
<proteinExistence type="inferred from homology"/>
<dbReference type="Pfam" id="PF00102">
    <property type="entry name" value="Y_phosphatase"/>
    <property type="match status" value="1"/>
</dbReference>
<feature type="domain" description="Tyrosine specific protein phosphatases" evidence="10">
    <location>
        <begin position="201"/>
        <end position="275"/>
    </location>
</feature>
<evidence type="ECO:0000259" key="9">
    <source>
        <dbReference type="PROSITE" id="PS50055"/>
    </source>
</evidence>
<dbReference type="InterPro" id="IPR000242">
    <property type="entry name" value="PTP_cat"/>
</dbReference>
<feature type="region of interest" description="Disordered" evidence="8">
    <location>
        <begin position="305"/>
        <end position="324"/>
    </location>
</feature>
<evidence type="ECO:0000259" key="10">
    <source>
        <dbReference type="PROSITE" id="PS50056"/>
    </source>
</evidence>
<dbReference type="PANTHER" id="PTHR45983">
    <property type="entry name" value="TYROSINE PHOSPHATSE N18, PUTATIVE-RELATED"/>
    <property type="match status" value="1"/>
</dbReference>
<evidence type="ECO:0000313" key="11">
    <source>
        <dbReference type="EMBL" id="KAK5895306.1"/>
    </source>
</evidence>
<dbReference type="PRINTS" id="PR00700">
    <property type="entry name" value="PRTYPHPHTASE"/>
</dbReference>
<evidence type="ECO:0000256" key="6">
    <source>
        <dbReference type="ARBA" id="ARBA00022912"/>
    </source>
</evidence>
<feature type="compositionally biased region" description="Polar residues" evidence="8">
    <location>
        <begin position="345"/>
        <end position="358"/>
    </location>
</feature>
<comment type="caution">
    <text evidence="11">The sequence shown here is derived from an EMBL/GenBank/DDBJ whole genome shotgun (WGS) entry which is preliminary data.</text>
</comment>
<dbReference type="SMART" id="SM00404">
    <property type="entry name" value="PTPc_motif"/>
    <property type="match status" value="1"/>
</dbReference>
<evidence type="ECO:0000256" key="8">
    <source>
        <dbReference type="SAM" id="MobiDB-lite"/>
    </source>
</evidence>
<name>A0AAN8C0J4_9TELE</name>
<comment type="subcellular location">
    <subcellularLocation>
        <location evidence="1">Cytoplasm</location>
    </subcellularLocation>
</comment>
<evidence type="ECO:0000256" key="1">
    <source>
        <dbReference type="ARBA" id="ARBA00004496"/>
    </source>
</evidence>
<evidence type="ECO:0000256" key="4">
    <source>
        <dbReference type="ARBA" id="ARBA00022553"/>
    </source>
</evidence>
<dbReference type="Proteomes" id="UP001335648">
    <property type="component" value="Unassembled WGS sequence"/>
</dbReference>
<keyword evidence="6" id="KW-0904">Protein phosphatase</keyword>
<dbReference type="GO" id="GO:0005634">
    <property type="term" value="C:nucleus"/>
    <property type="evidence" value="ECO:0007669"/>
    <property type="project" value="TreeGrafter"/>
</dbReference>
<evidence type="ECO:0000256" key="2">
    <source>
        <dbReference type="ARBA" id="ARBA00013064"/>
    </source>
</evidence>
<dbReference type="PROSITE" id="PS50056">
    <property type="entry name" value="TYR_PHOSPHATASE_2"/>
    <property type="match status" value="1"/>
</dbReference>
<evidence type="ECO:0000256" key="7">
    <source>
        <dbReference type="ARBA" id="ARBA00034734"/>
    </source>
</evidence>
<accession>A0AAN8C0J4</accession>
<organism evidence="11 12">
    <name type="scientific">Champsocephalus esox</name>
    <name type="common">pike icefish</name>
    <dbReference type="NCBI Taxonomy" id="159716"/>
    <lineage>
        <taxon>Eukaryota</taxon>
        <taxon>Metazoa</taxon>
        <taxon>Chordata</taxon>
        <taxon>Craniata</taxon>
        <taxon>Vertebrata</taxon>
        <taxon>Euteleostomi</taxon>
        <taxon>Actinopterygii</taxon>
        <taxon>Neopterygii</taxon>
        <taxon>Teleostei</taxon>
        <taxon>Neoteleostei</taxon>
        <taxon>Acanthomorphata</taxon>
        <taxon>Eupercaria</taxon>
        <taxon>Perciformes</taxon>
        <taxon>Notothenioidei</taxon>
        <taxon>Channichthyidae</taxon>
        <taxon>Champsocephalus</taxon>
    </lineage>
</organism>
<dbReference type="GO" id="GO:0004726">
    <property type="term" value="F:non-membrane spanning protein tyrosine phosphatase activity"/>
    <property type="evidence" value="ECO:0007669"/>
    <property type="project" value="InterPro"/>
</dbReference>
<dbReference type="InterPro" id="IPR016130">
    <property type="entry name" value="Tyr_Pase_AS"/>
</dbReference>
<comment type="similarity">
    <text evidence="7">Belongs to the protein-tyrosine phosphatase family. Non-receptor class 4 subfamily.</text>
</comment>